<dbReference type="HOGENOM" id="CLU_2820776_0_0_2"/>
<sequence length="66" mass="6998">MVNQPSADELEARIERLESRVRSLTVGLVLSIGGLGVLTVVPDFAPVLLVMLAPFLLLLAIDLVGS</sequence>
<dbReference type="GeneID" id="10796215"/>
<organism evidence="2 3">
    <name type="scientific">Halopiger xanaduensis (strain DSM 18323 / JCM 14033 / SH-6)</name>
    <dbReference type="NCBI Taxonomy" id="797210"/>
    <lineage>
        <taxon>Archaea</taxon>
        <taxon>Methanobacteriati</taxon>
        <taxon>Methanobacteriota</taxon>
        <taxon>Stenosarchaea group</taxon>
        <taxon>Halobacteria</taxon>
        <taxon>Halobacteriales</taxon>
        <taxon>Natrialbaceae</taxon>
        <taxon>Halopiger</taxon>
    </lineage>
</organism>
<dbReference type="STRING" id="797210.Halxa_1245"/>
<dbReference type="EMBL" id="CP002839">
    <property type="protein sequence ID" value="AEH35878.1"/>
    <property type="molecule type" value="Genomic_DNA"/>
</dbReference>
<evidence type="ECO:0000313" key="3">
    <source>
        <dbReference type="Proteomes" id="UP000006794"/>
    </source>
</evidence>
<dbReference type="KEGG" id="hxa:Halxa_1245"/>
<feature type="transmembrane region" description="Helical" evidence="1">
    <location>
        <begin position="47"/>
        <end position="65"/>
    </location>
</feature>
<dbReference type="Proteomes" id="UP000006794">
    <property type="component" value="Chromosome"/>
</dbReference>
<keyword evidence="1" id="KW-1133">Transmembrane helix</keyword>
<evidence type="ECO:0000256" key="1">
    <source>
        <dbReference type="SAM" id="Phobius"/>
    </source>
</evidence>
<name>F8DBA2_HALXS</name>
<dbReference type="RefSeq" id="WP_013878777.1">
    <property type="nucleotide sequence ID" value="NC_015666.1"/>
</dbReference>
<feature type="transmembrane region" description="Helical" evidence="1">
    <location>
        <begin position="21"/>
        <end position="41"/>
    </location>
</feature>
<evidence type="ECO:0000313" key="2">
    <source>
        <dbReference type="EMBL" id="AEH35878.1"/>
    </source>
</evidence>
<keyword evidence="3" id="KW-1185">Reference proteome</keyword>
<gene>
    <name evidence="2" type="ordered locus">Halxa_1245</name>
</gene>
<protein>
    <submittedName>
        <fullName evidence="2">Uncharacterized protein</fullName>
    </submittedName>
</protein>
<dbReference type="AlphaFoldDB" id="F8DBA2"/>
<keyword evidence="1" id="KW-0812">Transmembrane</keyword>
<accession>F8DBA2</accession>
<keyword evidence="1" id="KW-0472">Membrane</keyword>
<proteinExistence type="predicted"/>
<reference evidence="2 3" key="1">
    <citation type="journal article" date="2012" name="Stand. Genomic Sci.">
        <title>Complete genome sequence of Halopiger xanaduensis type strain (SH-6(T)).</title>
        <authorList>
            <person name="Anderson I."/>
            <person name="Tindall B.J."/>
            <person name="Rohde M."/>
            <person name="Lucas S."/>
            <person name="Han J."/>
            <person name="Lapidus A."/>
            <person name="Cheng J.F."/>
            <person name="Goodwin L."/>
            <person name="Pitluck S."/>
            <person name="Peters L."/>
            <person name="Pati A."/>
            <person name="Mikhailova N."/>
            <person name="Pagani I."/>
            <person name="Teshima H."/>
            <person name="Han C."/>
            <person name="Tapia R."/>
            <person name="Land M."/>
            <person name="Woyke T."/>
            <person name="Klenk H.P."/>
            <person name="Kyrpides N."/>
            <person name="Ivanova N."/>
        </authorList>
    </citation>
    <scope>NUCLEOTIDE SEQUENCE [LARGE SCALE GENOMIC DNA]</scope>
    <source>
        <strain evidence="3">DSM 18323 / JCM 14033 / SH-6</strain>
    </source>
</reference>